<feature type="compositionally biased region" description="Basic and acidic residues" evidence="1">
    <location>
        <begin position="1"/>
        <end position="10"/>
    </location>
</feature>
<gene>
    <name evidence="2" type="ORF">Daus18300_001322</name>
</gene>
<feature type="compositionally biased region" description="Polar residues" evidence="1">
    <location>
        <begin position="371"/>
        <end position="384"/>
    </location>
</feature>
<evidence type="ECO:0000313" key="3">
    <source>
        <dbReference type="Proteomes" id="UP001583177"/>
    </source>
</evidence>
<evidence type="ECO:0000256" key="1">
    <source>
        <dbReference type="SAM" id="MobiDB-lite"/>
    </source>
</evidence>
<feature type="compositionally biased region" description="Basic and acidic residues" evidence="1">
    <location>
        <begin position="25"/>
        <end position="34"/>
    </location>
</feature>
<feature type="compositionally biased region" description="Polar residues" evidence="1">
    <location>
        <begin position="121"/>
        <end position="132"/>
    </location>
</feature>
<feature type="region of interest" description="Disordered" evidence="1">
    <location>
        <begin position="1"/>
        <end position="187"/>
    </location>
</feature>
<feature type="compositionally biased region" description="Polar residues" evidence="1">
    <location>
        <begin position="79"/>
        <end position="97"/>
    </location>
</feature>
<reference evidence="2 3" key="1">
    <citation type="journal article" date="2024" name="IMA Fungus">
        <title>IMA Genome - F19 : A genome assembly and annotation guide to empower mycologists, including annotated draft genome sequences of Ceratocystis pirilliformis, Diaporthe australafricana, Fusarium ophioides, Paecilomyces lecythidis, and Sporothrix stenoceras.</title>
        <authorList>
            <person name="Aylward J."/>
            <person name="Wilson A.M."/>
            <person name="Visagie C.M."/>
            <person name="Spraker J."/>
            <person name="Barnes I."/>
            <person name="Buitendag C."/>
            <person name="Ceriani C."/>
            <person name="Del Mar Angel L."/>
            <person name="du Plessis D."/>
            <person name="Fuchs T."/>
            <person name="Gasser K."/>
            <person name="Kramer D."/>
            <person name="Li W."/>
            <person name="Munsamy K."/>
            <person name="Piso A."/>
            <person name="Price J.L."/>
            <person name="Sonnekus B."/>
            <person name="Thomas C."/>
            <person name="van der Nest A."/>
            <person name="van Dijk A."/>
            <person name="van Heerden A."/>
            <person name="van Vuuren N."/>
            <person name="Yilmaz N."/>
            <person name="Duong T.A."/>
            <person name="van der Merwe N.A."/>
            <person name="Wingfield M.J."/>
            <person name="Wingfield B.D."/>
        </authorList>
    </citation>
    <scope>NUCLEOTIDE SEQUENCE [LARGE SCALE GENOMIC DNA]</scope>
    <source>
        <strain evidence="2 3">CMW 18300</strain>
    </source>
</reference>
<name>A0ABR3XYN7_9PEZI</name>
<sequence length="458" mass="48645">MAGRRDENAMTKEQQMAEAIQFQREVNRATDRRSSGAPSRGSNHSRYAPGNDRTATGTPHASARQDAPQRLATPEQFFGSVTPTPISGFGNTSSPVTQHLVPKGVSNTEPMHVDVRPSVRPETTPSNVTKQANGHGLVSSRWGTFDDASTTSHNKIVGGSDIMDVDKDSLKPKPTQAEPPATERGLKASAWNQPSLLSNSGAKASQFPGGVTHEAVARDNDSPGVKVNSGKVFGAATNKLQDVATSTVSKGLLDSKWASSEFPSFSSFSSSSTPIYPDPSTLEPVYVSADWLSDLSAENKAMNLKKMNAAKVQPTQTRPVVKLPDAQTPTAAKGLTAQHQNGIQPRQHSGQTAVNSSAAAAQASPTVQTSRYGVTSGAPSQGQAFGQRPIPSSDGMKGGSSDFRRTVVSSPSELSRAPASAQPADEQPPAAWGNTSARSIDEFDFKDWYDNQFMKRKK</sequence>
<dbReference type="Proteomes" id="UP001583177">
    <property type="component" value="Unassembled WGS sequence"/>
</dbReference>
<keyword evidence="3" id="KW-1185">Reference proteome</keyword>
<feature type="region of interest" description="Disordered" evidence="1">
    <location>
        <begin position="308"/>
        <end position="438"/>
    </location>
</feature>
<evidence type="ECO:0000313" key="2">
    <source>
        <dbReference type="EMBL" id="KAL1880708.1"/>
    </source>
</evidence>
<feature type="compositionally biased region" description="Polar residues" evidence="1">
    <location>
        <begin position="337"/>
        <end position="350"/>
    </location>
</feature>
<dbReference type="EMBL" id="JAWRVE010000007">
    <property type="protein sequence ID" value="KAL1880708.1"/>
    <property type="molecule type" value="Genomic_DNA"/>
</dbReference>
<proteinExistence type="predicted"/>
<organism evidence="2 3">
    <name type="scientific">Diaporthe australafricana</name>
    <dbReference type="NCBI Taxonomy" id="127596"/>
    <lineage>
        <taxon>Eukaryota</taxon>
        <taxon>Fungi</taxon>
        <taxon>Dikarya</taxon>
        <taxon>Ascomycota</taxon>
        <taxon>Pezizomycotina</taxon>
        <taxon>Sordariomycetes</taxon>
        <taxon>Sordariomycetidae</taxon>
        <taxon>Diaporthales</taxon>
        <taxon>Diaporthaceae</taxon>
        <taxon>Diaporthe</taxon>
    </lineage>
</organism>
<comment type="caution">
    <text evidence="2">The sequence shown here is derived from an EMBL/GenBank/DDBJ whole genome shotgun (WGS) entry which is preliminary data.</text>
</comment>
<accession>A0ABR3XYN7</accession>
<feature type="compositionally biased region" description="Polar residues" evidence="1">
    <location>
        <begin position="36"/>
        <end position="45"/>
    </location>
</feature>
<feature type="compositionally biased region" description="Low complexity" evidence="1">
    <location>
        <begin position="351"/>
        <end position="370"/>
    </location>
</feature>
<protein>
    <submittedName>
        <fullName evidence="2">Uncharacterized protein</fullName>
    </submittedName>
</protein>